<dbReference type="InParanoid" id="A0A0H2R1E6"/>
<evidence type="ECO:0000313" key="2">
    <source>
        <dbReference type="Proteomes" id="UP000053477"/>
    </source>
</evidence>
<proteinExistence type="predicted"/>
<gene>
    <name evidence="1" type="ORF">SCHPADRAFT_735078</name>
</gene>
<dbReference type="EMBL" id="KQ086352">
    <property type="protein sequence ID" value="KLO05157.1"/>
    <property type="molecule type" value="Genomic_DNA"/>
</dbReference>
<evidence type="ECO:0000313" key="1">
    <source>
        <dbReference type="EMBL" id="KLO05157.1"/>
    </source>
</evidence>
<name>A0A0H2R1E6_9AGAM</name>
<protein>
    <submittedName>
        <fullName evidence="1">Uncharacterized protein</fullName>
    </submittedName>
</protein>
<sequence length="179" mass="20570">MPLLIGRGRANVDVDANEKDGSRMRAASPASWLEIVLGCWRSQRCVFVSSNARPGMRYFVRSKDEDVRRNWKPGCKAVSTPQLLSHSFLLHFNFHPLLLHLTQDPLHFGREMAFEPLASWLWTWLLKEEEEHDVERDDHTQLATSNDDGALSLSSTTTSFRLMLTSLNLQPSRLFFEDL</sequence>
<dbReference type="Proteomes" id="UP000053477">
    <property type="component" value="Unassembled WGS sequence"/>
</dbReference>
<dbReference type="AlphaFoldDB" id="A0A0H2R1E6"/>
<reference evidence="1 2" key="1">
    <citation type="submission" date="2015-04" db="EMBL/GenBank/DDBJ databases">
        <title>Complete genome sequence of Schizopora paradoxa KUC8140, a cosmopolitan wood degrader in East Asia.</title>
        <authorList>
            <consortium name="DOE Joint Genome Institute"/>
            <person name="Min B."/>
            <person name="Park H."/>
            <person name="Jang Y."/>
            <person name="Kim J.-J."/>
            <person name="Kim K.H."/>
            <person name="Pangilinan J."/>
            <person name="Lipzen A."/>
            <person name="Riley R."/>
            <person name="Grigoriev I.V."/>
            <person name="Spatafora J.W."/>
            <person name="Choi I.-G."/>
        </authorList>
    </citation>
    <scope>NUCLEOTIDE SEQUENCE [LARGE SCALE GENOMIC DNA]</scope>
    <source>
        <strain evidence="1 2">KUC8140</strain>
    </source>
</reference>
<organism evidence="1 2">
    <name type="scientific">Schizopora paradoxa</name>
    <dbReference type="NCBI Taxonomy" id="27342"/>
    <lineage>
        <taxon>Eukaryota</taxon>
        <taxon>Fungi</taxon>
        <taxon>Dikarya</taxon>
        <taxon>Basidiomycota</taxon>
        <taxon>Agaricomycotina</taxon>
        <taxon>Agaricomycetes</taxon>
        <taxon>Hymenochaetales</taxon>
        <taxon>Schizoporaceae</taxon>
        <taxon>Schizopora</taxon>
    </lineage>
</organism>
<accession>A0A0H2R1E6</accession>
<keyword evidence="2" id="KW-1185">Reference proteome</keyword>